<reference evidence="2 3" key="1">
    <citation type="submission" date="2018-05" db="EMBL/GenBank/DDBJ databases">
        <title>Genomic Encyclopedia of Type Strains, Phase IV (KMG-IV): sequencing the most valuable type-strain genomes for metagenomic binning, comparative biology and taxonomic classification.</title>
        <authorList>
            <person name="Goeker M."/>
        </authorList>
    </citation>
    <scope>NUCLEOTIDE SEQUENCE [LARGE SCALE GENOMIC DNA]</scope>
    <source>
        <strain evidence="2 3">DSM 28579</strain>
    </source>
</reference>
<dbReference type="Pfam" id="PF04230">
    <property type="entry name" value="PS_pyruv_trans"/>
    <property type="match status" value="1"/>
</dbReference>
<comment type="caution">
    <text evidence="2">The sequence shown here is derived from an EMBL/GenBank/DDBJ whole genome shotgun (WGS) entry which is preliminary data.</text>
</comment>
<evidence type="ECO:0000313" key="2">
    <source>
        <dbReference type="EMBL" id="PVX50749.1"/>
    </source>
</evidence>
<feature type="domain" description="Polysaccharide pyruvyl transferase" evidence="1">
    <location>
        <begin position="12"/>
        <end position="301"/>
    </location>
</feature>
<dbReference type="OrthoDB" id="6058856at2"/>
<dbReference type="EMBL" id="QENZ01000004">
    <property type="protein sequence ID" value="PVX50749.1"/>
    <property type="molecule type" value="Genomic_DNA"/>
</dbReference>
<evidence type="ECO:0000259" key="1">
    <source>
        <dbReference type="Pfam" id="PF04230"/>
    </source>
</evidence>
<dbReference type="Proteomes" id="UP000251835">
    <property type="component" value="Unassembled WGS sequence"/>
</dbReference>
<dbReference type="PANTHER" id="PTHR36836:SF1">
    <property type="entry name" value="COLANIC ACID BIOSYNTHESIS PROTEIN WCAK"/>
    <property type="match status" value="1"/>
</dbReference>
<sequence>MIVEIKNAGFENKGAELMLRTIMQVMGDEHTYVMEFNLNSAPYEKRARLGIYQKSGIVKFGVQFDWFLGLLPQKLLNMLGIILNKDIDVVFDASGFAYGTPWNDDNIKKILTVSNNTKRYDQKLIFLPQAFGKFEGRQSREKMKKVFENATLIFARDEISLKNIENIAPKDKLYLAKDFTNLLKVEKNIEEVKNAVVVIPNCRMLDKSDGDLYLKLLDRVIEILSEKEEKIILLNHEGKGDLALCEQLSKKWGNLKIIRGGDTLFIKSAIGSSKGVISSRFHGIVSGLSQGVVTIGTSWSHKYKALYHDYNFNDGLIDDLDINDDVLIEKLSFILDNEKRKKIVGKLTMKSNELNDESMSIWELIKSML</sequence>
<dbReference type="RefSeq" id="WP_116496305.1">
    <property type="nucleotide sequence ID" value="NZ_QENZ01000004.1"/>
</dbReference>
<protein>
    <submittedName>
        <fullName evidence="2">Colanic acid/amylovoran biosynthesis protein</fullName>
    </submittedName>
</protein>
<gene>
    <name evidence="2" type="ORF">C7377_1065</name>
</gene>
<name>A0A7L4UR28_BALHA</name>
<evidence type="ECO:0000313" key="3">
    <source>
        <dbReference type="Proteomes" id="UP000251835"/>
    </source>
</evidence>
<organism evidence="2 3">
    <name type="scientific">Balneicella halophila</name>
    <dbReference type="NCBI Taxonomy" id="1537566"/>
    <lineage>
        <taxon>Bacteria</taxon>
        <taxon>Pseudomonadati</taxon>
        <taxon>Bacteroidota</taxon>
        <taxon>Bacteroidia</taxon>
        <taxon>Bacteroidales</taxon>
        <taxon>Balneicellaceae</taxon>
        <taxon>Balneicella</taxon>
    </lineage>
</organism>
<keyword evidence="3" id="KW-1185">Reference proteome</keyword>
<dbReference type="AlphaFoldDB" id="A0A7L4UR28"/>
<accession>A0A7L4UR28</accession>
<dbReference type="InterPro" id="IPR007345">
    <property type="entry name" value="Polysacch_pyruvyl_Trfase"/>
</dbReference>
<proteinExistence type="predicted"/>
<dbReference type="PANTHER" id="PTHR36836">
    <property type="entry name" value="COLANIC ACID BIOSYNTHESIS PROTEIN WCAK"/>
    <property type="match status" value="1"/>
</dbReference>